<evidence type="ECO:0000256" key="1">
    <source>
        <dbReference type="SAM" id="MobiDB-lite"/>
    </source>
</evidence>
<feature type="compositionally biased region" description="Basic residues" evidence="1">
    <location>
        <begin position="285"/>
        <end position="296"/>
    </location>
</feature>
<keyword evidence="3" id="KW-1185">Reference proteome</keyword>
<feature type="compositionally biased region" description="Low complexity" evidence="1">
    <location>
        <begin position="264"/>
        <end position="281"/>
    </location>
</feature>
<name>A0A8H5B4G5_9AGAR</name>
<dbReference type="OrthoDB" id="2976199at2759"/>
<gene>
    <name evidence="2" type="ORF">D9619_006870</name>
</gene>
<feature type="compositionally biased region" description="Basic residues" evidence="1">
    <location>
        <begin position="66"/>
        <end position="86"/>
    </location>
</feature>
<feature type="compositionally biased region" description="Basic residues" evidence="1">
    <location>
        <begin position="250"/>
        <end position="263"/>
    </location>
</feature>
<comment type="caution">
    <text evidence="2">The sequence shown here is derived from an EMBL/GenBank/DDBJ whole genome shotgun (WGS) entry which is preliminary data.</text>
</comment>
<dbReference type="EMBL" id="JAACJJ010000042">
    <property type="protein sequence ID" value="KAF5316368.1"/>
    <property type="molecule type" value="Genomic_DNA"/>
</dbReference>
<evidence type="ECO:0000313" key="2">
    <source>
        <dbReference type="EMBL" id="KAF5316368.1"/>
    </source>
</evidence>
<feature type="region of interest" description="Disordered" evidence="1">
    <location>
        <begin position="128"/>
        <end position="316"/>
    </location>
</feature>
<protein>
    <submittedName>
        <fullName evidence="2">Uncharacterized protein</fullName>
    </submittedName>
</protein>
<feature type="region of interest" description="Disordered" evidence="1">
    <location>
        <begin position="1"/>
        <end position="104"/>
    </location>
</feature>
<organism evidence="2 3">
    <name type="scientific">Psilocybe cf. subviscida</name>
    <dbReference type="NCBI Taxonomy" id="2480587"/>
    <lineage>
        <taxon>Eukaryota</taxon>
        <taxon>Fungi</taxon>
        <taxon>Dikarya</taxon>
        <taxon>Basidiomycota</taxon>
        <taxon>Agaricomycotina</taxon>
        <taxon>Agaricomycetes</taxon>
        <taxon>Agaricomycetidae</taxon>
        <taxon>Agaricales</taxon>
        <taxon>Agaricineae</taxon>
        <taxon>Strophariaceae</taxon>
        <taxon>Psilocybe</taxon>
    </lineage>
</organism>
<sequence>MTEYDFSPEAMEQYRNTQDRIQQWVGGPHDYPERFGPSMSRNDAGFRSGNMGGYDRDYDSRYGTSSRRHGRHRGRYQDRHHHRSRSRERGYRGEEFPPHGGPHSMNMNIPPPTVGSQGPHHVGIDPNMHNPQGNMPGSFPAGMPMGSRQGSIARSMSRQPSGNFNPGQPMSRQGSFHQHHHEDELPPLPVHSSPPSQHGNPNFPSNHAPPLSFHGSHRGFSRGGADNGRHIQVPMSMSSSGRNEPDGGYHSRHRSRSRSRSRLSRSPSGDSYSSYSSYSSDSRNRHSHSPSRHQSWRHGQPQNHGNFQMVHPSPHTPTVINPSQNLPILIPINGGNGGYVVVPPVGQEVRVVDPSKYYKQQYFGDNPSLIDRILSPSTWNIGRRRNKIKIYRA</sequence>
<dbReference type="AlphaFoldDB" id="A0A8H5B4G5"/>
<evidence type="ECO:0000313" key="3">
    <source>
        <dbReference type="Proteomes" id="UP000567179"/>
    </source>
</evidence>
<dbReference type="Proteomes" id="UP000567179">
    <property type="component" value="Unassembled WGS sequence"/>
</dbReference>
<proteinExistence type="predicted"/>
<reference evidence="2 3" key="1">
    <citation type="journal article" date="2020" name="ISME J.">
        <title>Uncovering the hidden diversity of litter-decomposition mechanisms in mushroom-forming fungi.</title>
        <authorList>
            <person name="Floudas D."/>
            <person name="Bentzer J."/>
            <person name="Ahren D."/>
            <person name="Johansson T."/>
            <person name="Persson P."/>
            <person name="Tunlid A."/>
        </authorList>
    </citation>
    <scope>NUCLEOTIDE SEQUENCE [LARGE SCALE GENOMIC DNA]</scope>
    <source>
        <strain evidence="2 3">CBS 101986</strain>
    </source>
</reference>
<feature type="compositionally biased region" description="Basic and acidic residues" evidence="1">
    <location>
        <begin position="87"/>
        <end position="97"/>
    </location>
</feature>
<feature type="compositionally biased region" description="Polar residues" evidence="1">
    <location>
        <begin position="148"/>
        <end position="176"/>
    </location>
</feature>
<accession>A0A8H5B4G5</accession>